<feature type="transmembrane region" description="Helical" evidence="1">
    <location>
        <begin position="176"/>
        <end position="199"/>
    </location>
</feature>
<evidence type="ECO:0000313" key="3">
    <source>
        <dbReference type="Proteomes" id="UP000023152"/>
    </source>
</evidence>
<gene>
    <name evidence="2" type="ORF">RFI_12947</name>
</gene>
<proteinExistence type="predicted"/>
<comment type="caution">
    <text evidence="2">The sequence shown here is derived from an EMBL/GenBank/DDBJ whole genome shotgun (WGS) entry which is preliminary data.</text>
</comment>
<organism evidence="2 3">
    <name type="scientific">Reticulomyxa filosa</name>
    <dbReference type="NCBI Taxonomy" id="46433"/>
    <lineage>
        <taxon>Eukaryota</taxon>
        <taxon>Sar</taxon>
        <taxon>Rhizaria</taxon>
        <taxon>Retaria</taxon>
        <taxon>Foraminifera</taxon>
        <taxon>Monothalamids</taxon>
        <taxon>Reticulomyxidae</taxon>
        <taxon>Reticulomyxa</taxon>
    </lineage>
</organism>
<evidence type="ECO:0000313" key="2">
    <source>
        <dbReference type="EMBL" id="ETO24211.1"/>
    </source>
</evidence>
<keyword evidence="1" id="KW-0472">Membrane</keyword>
<accession>X6NE00</accession>
<evidence type="ECO:0000256" key="1">
    <source>
        <dbReference type="SAM" id="Phobius"/>
    </source>
</evidence>
<keyword evidence="1" id="KW-1133">Transmembrane helix</keyword>
<name>X6NE00_RETFI</name>
<reference evidence="2 3" key="1">
    <citation type="journal article" date="2013" name="Curr. Biol.">
        <title>The Genome of the Foraminiferan Reticulomyxa filosa.</title>
        <authorList>
            <person name="Glockner G."/>
            <person name="Hulsmann N."/>
            <person name="Schleicher M."/>
            <person name="Noegel A.A."/>
            <person name="Eichinger L."/>
            <person name="Gallinger C."/>
            <person name="Pawlowski J."/>
            <person name="Sierra R."/>
            <person name="Euteneuer U."/>
            <person name="Pillet L."/>
            <person name="Moustafa A."/>
            <person name="Platzer M."/>
            <person name="Groth M."/>
            <person name="Szafranski K."/>
            <person name="Schliwa M."/>
        </authorList>
    </citation>
    <scope>NUCLEOTIDE SEQUENCE [LARGE SCALE GENOMIC DNA]</scope>
</reference>
<keyword evidence="1" id="KW-0812">Transmembrane</keyword>
<keyword evidence="3" id="KW-1185">Reference proteome</keyword>
<dbReference type="EMBL" id="ASPP01009364">
    <property type="protein sequence ID" value="ETO24211.1"/>
    <property type="molecule type" value="Genomic_DNA"/>
</dbReference>
<dbReference type="AlphaFoldDB" id="X6NE00"/>
<sequence length="604" mass="67633">MITNNNKGNRELVNADPITLKYGGSSFDSMNWSAMNYAYDPYPEKFFGNFDSVEDLATYLNGKTHNSERLLLGWYLISSNITYTISYTVRRYNSATVLTTGSFTKLGSRMFQNNVDKFLHRIDITDDLPNGFAIDNLVDVDFVVSANGPAITLPHPAIIYQYKGNDTYRFYWGPQYLNLSVGGDISFIFRFFFFFVLFLKKKKKGTDSLANDGVRIELINKTDRATTITLHSQYNRDVEVDVNTLQFETLTIGETSNVQVAQLVFSDAFLKGAYSQGKQEDYAPYVLAKHARNTFAIDGMTSLVHFYLDQNALQGFSGNIFGNTSSVFVSPEQGHIVIPLNESFLSLRQNLFNKIYNVSDLEQVDFTSCDGSLTGCLVDDYESWKNCNISTKCYSSFPIVEPAGTKFFVANSRDACKKGLKIAFNAQKVSRVAFNNSACSMLGIKKNEMWTSEVKSLSDCDNANISFRLVIDGNNCTVKYSIEGPATKGWFGVAFFGNYHVSGDLSMTGVGIVGTNLISHWTFALYYLPQKGQHNIVQLLDCGNVTAHDGKVRANCTSTFIPKRSRAFLDAKFLQFMPSPLPMLHQRTPYSFIAAFKDNIDPGL</sequence>
<protein>
    <submittedName>
        <fullName evidence="2">Uncharacterized protein</fullName>
    </submittedName>
</protein>
<dbReference type="Proteomes" id="UP000023152">
    <property type="component" value="Unassembled WGS sequence"/>
</dbReference>